<evidence type="ECO:0000313" key="3">
    <source>
        <dbReference type="Proteomes" id="UP000003344"/>
    </source>
</evidence>
<dbReference type="EMBL" id="ACDX02000046">
    <property type="protein sequence ID" value="EFC86914.1"/>
    <property type="molecule type" value="Genomic_DNA"/>
</dbReference>
<protein>
    <submittedName>
        <fullName evidence="2">Uncharacterized protein</fullName>
    </submittedName>
</protein>
<dbReference type="AlphaFoldDB" id="D3A174"/>
<evidence type="ECO:0000313" key="2">
    <source>
        <dbReference type="EMBL" id="EFC86914.1"/>
    </source>
</evidence>
<feature type="region of interest" description="Disordered" evidence="1">
    <location>
        <begin position="40"/>
        <end position="61"/>
    </location>
</feature>
<dbReference type="Proteomes" id="UP000003344">
    <property type="component" value="Unassembled WGS sequence"/>
</dbReference>
<comment type="caution">
    <text evidence="2">The sequence shown here is derived from an EMBL/GenBank/DDBJ whole genome shotgun (WGS) entry which is preliminary data.</text>
</comment>
<gene>
    <name evidence="2" type="ORF">NEIMUCOT_06667</name>
</gene>
<sequence>MPRLAVLSVLSAASSPCPDLNLIHYITPFRPTAAIRAGMSGSPNLSTIRSKKPPTTVRGLE</sequence>
<proteinExistence type="predicted"/>
<evidence type="ECO:0000256" key="1">
    <source>
        <dbReference type="SAM" id="MobiDB-lite"/>
    </source>
</evidence>
<accession>D3A174</accession>
<reference evidence="2 3" key="1">
    <citation type="submission" date="2009-10" db="EMBL/GenBank/DDBJ databases">
        <authorList>
            <person name="Weinstock G."/>
            <person name="Sodergren E."/>
            <person name="Clifton S."/>
            <person name="Fulton L."/>
            <person name="Fulton B."/>
            <person name="Courtney L."/>
            <person name="Fronick C."/>
            <person name="Harrison M."/>
            <person name="Strong C."/>
            <person name="Farmer C."/>
            <person name="Delahaunty K."/>
            <person name="Markovic C."/>
            <person name="Hall O."/>
            <person name="Minx P."/>
            <person name="Tomlinson C."/>
            <person name="Mitreva M."/>
            <person name="Nelson J."/>
            <person name="Hou S."/>
            <person name="Wollam A."/>
            <person name="Pepin K.H."/>
            <person name="Johnson M."/>
            <person name="Bhonagiri V."/>
            <person name="Nash W.E."/>
            <person name="Warren W."/>
            <person name="Chinwalla A."/>
            <person name="Mardis E.R."/>
            <person name="Wilson R.K."/>
        </authorList>
    </citation>
    <scope>NUCLEOTIDE SEQUENCE [LARGE SCALE GENOMIC DNA]</scope>
    <source>
        <strain evidence="3">ATCC 25996 / DSM 4631 / NCTC 10774 / M26</strain>
    </source>
</reference>
<name>D3A174_NEIM2</name>
<organism evidence="2 3">
    <name type="scientific">Neisseria mucosa (strain ATCC 25996 / DSM 4631 / NCTC 10774 / M26)</name>
    <dbReference type="NCBI Taxonomy" id="546266"/>
    <lineage>
        <taxon>Bacteria</taxon>
        <taxon>Pseudomonadati</taxon>
        <taxon>Pseudomonadota</taxon>
        <taxon>Betaproteobacteria</taxon>
        <taxon>Neisseriales</taxon>
        <taxon>Neisseriaceae</taxon>
        <taxon>Neisseria</taxon>
    </lineage>
</organism>